<evidence type="ECO:0000256" key="1">
    <source>
        <dbReference type="SAM" id="Coils"/>
    </source>
</evidence>
<feature type="region of interest" description="Disordered" evidence="2">
    <location>
        <begin position="719"/>
        <end position="741"/>
    </location>
</feature>
<feature type="region of interest" description="Disordered" evidence="2">
    <location>
        <begin position="153"/>
        <end position="175"/>
    </location>
</feature>
<feature type="region of interest" description="Disordered" evidence="2">
    <location>
        <begin position="937"/>
        <end position="1138"/>
    </location>
</feature>
<feature type="compositionally biased region" description="Polar residues" evidence="2">
    <location>
        <begin position="726"/>
        <end position="739"/>
    </location>
</feature>
<feature type="compositionally biased region" description="Basic and acidic residues" evidence="2">
    <location>
        <begin position="326"/>
        <end position="358"/>
    </location>
</feature>
<feature type="region of interest" description="Disordered" evidence="2">
    <location>
        <begin position="222"/>
        <end position="241"/>
    </location>
</feature>
<feature type="compositionally biased region" description="Basic and acidic residues" evidence="2">
    <location>
        <begin position="159"/>
        <end position="175"/>
    </location>
</feature>
<dbReference type="VEuPathDB" id="VectorBase:ADAC008513"/>
<protein>
    <submittedName>
        <fullName evidence="3">Uncharacterized protein</fullName>
    </submittedName>
</protein>
<evidence type="ECO:0000313" key="4">
    <source>
        <dbReference type="Proteomes" id="UP000000673"/>
    </source>
</evidence>
<feature type="coiled-coil region" evidence="1">
    <location>
        <begin position="1249"/>
        <end position="1306"/>
    </location>
</feature>
<feature type="compositionally biased region" description="Acidic residues" evidence="2">
    <location>
        <begin position="1127"/>
        <end position="1138"/>
    </location>
</feature>
<feature type="region of interest" description="Disordered" evidence="2">
    <location>
        <begin position="1880"/>
        <end position="1906"/>
    </location>
</feature>
<feature type="compositionally biased region" description="Basic and acidic residues" evidence="2">
    <location>
        <begin position="1043"/>
        <end position="1055"/>
    </location>
</feature>
<feature type="compositionally biased region" description="Basic and acidic residues" evidence="2">
    <location>
        <begin position="1093"/>
        <end position="1107"/>
    </location>
</feature>
<feature type="compositionally biased region" description="Polar residues" evidence="2">
    <location>
        <begin position="381"/>
        <end position="399"/>
    </location>
</feature>
<feature type="region of interest" description="Disordered" evidence="2">
    <location>
        <begin position="1922"/>
        <end position="2065"/>
    </location>
</feature>
<feature type="region of interest" description="Disordered" evidence="2">
    <location>
        <begin position="1801"/>
        <end position="1828"/>
    </location>
</feature>
<feature type="region of interest" description="Disordered" evidence="2">
    <location>
        <begin position="1341"/>
        <end position="1386"/>
    </location>
</feature>
<feature type="compositionally biased region" description="Polar residues" evidence="2">
    <location>
        <begin position="1486"/>
        <end position="1497"/>
    </location>
</feature>
<name>A0A087ZGH7_ANODA</name>
<feature type="region of interest" description="Disordered" evidence="2">
    <location>
        <begin position="1601"/>
        <end position="1752"/>
    </location>
</feature>
<reference evidence="3" key="2">
    <citation type="submission" date="2015-06" db="UniProtKB">
        <authorList>
            <consortium name="EnsemblMetazoa"/>
        </authorList>
    </citation>
    <scope>IDENTIFICATION</scope>
</reference>
<feature type="compositionally biased region" description="Polar residues" evidence="2">
    <location>
        <begin position="1636"/>
        <end position="1654"/>
    </location>
</feature>
<feature type="compositionally biased region" description="Low complexity" evidence="2">
    <location>
        <begin position="510"/>
        <end position="528"/>
    </location>
</feature>
<sequence>MEDHDSATYSIESEPPSSRGILPSAEDTVLPALRRTAVQIVSQPLSPRRQASKSAQKAGGDGLGTMQITKLVLKTPPGSPKRHSKTPGIIIHSLQTFASPALRTGHEHDRTPDTSQSTDSATSKVLVEHKNLPASVEPAVSEAPYLIIPIVSSPGRKPSQKEHDDHQILESSKENKVPTQCIEITRLAGQERSDNKVQATIQKIRLPSKANGSVIEIKAQNVPKPKVSSKPTSQSAANEKIAYRPVAAARRSLLRETPKPATEIPMLTLPTANETIQSAVVEISSESKQIPPPPVLTESMKPPRPSGTQPKPPTAVSATRPPTGDCVKKKEKSYDPAKAREFIREQQAKRRQEKKDIPEQGAGPKPSEKELIKQRLENLKRSTTSLVKKNVQQARSRSVSCAPKDTNEPVTAHSDKPQTNGRSGPPPAIPKQTSIRKFPSSPSLQQPTSAGDSKEVHRKLALKTNPTTAASVTKTAKTSSLSDKSVAENVLKRRATSSIISSDSIRPAKARPSSARTSSSTLTLLPKRPGTRIGIMRKPDHMSLEDVLSPVHQTSSRPNQQITVTTPNAMVNAQLIVIKDDRGDAQSLTAAEKELKLDVPDVTLIPSNTVKLSSPLQEEKEAKNNADNVLQDHNEQDHHRIKSIPPWLKQSLQQPDPYPFIVAVRKKLEAVRNVHGEEDKKATYKQNAEQLMEREEAINPRTNAYLDIIHSVPNIAKKEQPRKINNEGSAISTNISVQGESNTSSEISSIKSDVVFPLPPLLSSTKVESYSAKFDRQPTSTSEPVSPLSVEKISGLKITASPNRSEILRASQRKEAERLKENIPPELPPSNESRMPEHSDRSQRELDYQRMLDAFNRSLTHVIEVNQQLYSALKKPPSPLRSVAVPQEIRKIRDEMTQTSAAMTIRSSIPGQGSPETPIQKASNSLSVTLAGTSTTASNYTDDFENQSQTGVGTPTEKPSIPDSTQIRSQQQIPSTVTSSSLASSSSPTTSSSSSSGSLVASDDGHPSTSPSSMSTSSYTSSGSGSFTDRQKSKSTTVNGRSSDFESHSSDHSDNSHNNTATNIVPPTAEEYLPSFEESLRRKQLSSAKHPTPRNEDKRNKTKEKSSVLENPIPQSPKTAAEKADNGEDSSIGEEIQSVDEEVRSFSLKLSEEITEQKLKEPAVQEPALTEQQSCSLKKDSCDDVTFGSDLLATIFNRTDLEVSIMSTTISETNLSYSSIGLYDQLIHSERTKQEHLISRVQAKQKALLNRAKGQLAWLELQKQRFREKGQLEHISGIKKKQRAVLLRLEKERSELNRTIKSSAEKTNTSAVSRTPLTTKNMKSKLNSYCSTSPTVDRASLALRSSSEKVRSQSQRTPRTSSGSPANQRMIRGRTTETTTTTTTTTNSIQVAIRAHEIEPNDRLEDILLRREEELRKRKEHVRRLVEWHHKLDREEADLMAIEEKLRAYSNRKLLPSGSHRQSDGPTIEERMRSIEASLKTLQSIPHANTRHTVTSENEPDDGNDAKQEEVVEMVGKKLNRLWHRLTGDKSHRYEPEHSYHVTRSILEELYESAKRFVLDRFRPRDGQQGKGMLLEESIENNSSLATVQGESTTTTITNATTVANENEAADSPVPTNKSTAIKDDAEQDTAEEGNQPPSASSQETDDTSSSADLQKTESFDEKLTEKFKDAAEEELPVAEGNKSDGLLSSTAKSWSPESRRSTASVEFHTLEETAYQSTDFGGQDVEPIGVETPVRSESYSTTFEERSMLESENSQLLIEDMSLPPALLNNTGSFLLTEDEQPDQHLSERSSVALFQLQEKSAPDDDGTTTVESDHELAHPRSTSDCSDSMIQSLEEATGSSGECASTATTPTTVTPTMAIEAIDDDNLEQETVDGTVEDCAAEEEIDIGQPRSSLNSSSSTSELEKRLVTLHDELEELSETFERTPLMRSPTTPPPPLPASVTQAADTSATRSDKDGNNQPDSSESESLLESSKTQERGTEIDKKDTIVVVNSASVTTNDPNPAKIEIKHDSKSPLNDSSMPGSASGAYSATRNYPPVSSSLTTGGSCVSIGSTSPGPPSNTTVRMPDIINEAEVLRRQQLQIEQEIKELQQQVGFFREIPNKPPPPYIPPANGSPLALLFPSETRIDELINERLDELYRDPWLPVERLRSDHVTNVYEKLILDVCNELYGDLRPPEPTVSFRTIEHDKRPLAFYNPPDELRCMKDYLRRKVKHILNEEQLSLQQQHQQLSQFPYHQQLFHHLQQSHQQHPLQHQHLHHQQQQHHQLLAQCATVPLQYANGGCANKRKRDQVDEILAEEMHEDDARWTNFDREEIEVKDRITGELLKSLLGDAIRDMADAYRCKNQPDNKCVPLKESAM</sequence>
<evidence type="ECO:0000256" key="2">
    <source>
        <dbReference type="SAM" id="MobiDB-lite"/>
    </source>
</evidence>
<feature type="compositionally biased region" description="Polar residues" evidence="2">
    <location>
        <begin position="962"/>
        <end position="973"/>
    </location>
</feature>
<keyword evidence="4" id="KW-1185">Reference proteome</keyword>
<feature type="compositionally biased region" description="Low complexity" evidence="2">
    <location>
        <begin position="974"/>
        <end position="1026"/>
    </location>
</feature>
<evidence type="ECO:0000313" key="3">
    <source>
        <dbReference type="EnsemblMetazoa" id="ADAC008513-PA"/>
    </source>
</evidence>
<dbReference type="VEuPathDB" id="VectorBase:ADAR2_011514"/>
<proteinExistence type="predicted"/>
<feature type="region of interest" description="Disordered" evidence="2">
    <location>
        <begin position="1"/>
        <end position="25"/>
    </location>
</feature>
<feature type="region of interest" description="Disordered" evidence="2">
    <location>
        <begin position="283"/>
        <end position="484"/>
    </location>
</feature>
<feature type="region of interest" description="Disordered" evidence="2">
    <location>
        <begin position="812"/>
        <end position="844"/>
    </location>
</feature>
<feature type="compositionally biased region" description="Basic and acidic residues" evidence="2">
    <location>
        <begin position="834"/>
        <end position="844"/>
    </location>
</feature>
<feature type="compositionally biased region" description="Low complexity" evidence="2">
    <location>
        <begin position="1376"/>
        <end position="1386"/>
    </location>
</feature>
<feature type="compositionally biased region" description="Polar residues" evidence="2">
    <location>
        <begin position="1991"/>
        <end position="2002"/>
    </location>
</feature>
<feature type="compositionally biased region" description="Basic and acidic residues" evidence="2">
    <location>
        <begin position="366"/>
        <end position="380"/>
    </location>
</feature>
<feature type="region of interest" description="Disordered" evidence="2">
    <location>
        <begin position="768"/>
        <end position="788"/>
    </location>
</feature>
<feature type="compositionally biased region" description="Polar residues" evidence="2">
    <location>
        <begin position="1687"/>
        <end position="1705"/>
    </location>
</feature>
<feature type="compositionally biased region" description="Low complexity" evidence="2">
    <location>
        <begin position="1894"/>
        <end position="1903"/>
    </location>
</feature>
<reference evidence="4" key="1">
    <citation type="journal article" date="2010" name="BMC Genomics">
        <title>Combination of measures distinguishes pre-miRNAs from other stem-loops in the genome of the newly sequenced Anopheles darlingi.</title>
        <authorList>
            <person name="Mendes N.D."/>
            <person name="Freitas A.T."/>
            <person name="Vasconcelos A.T."/>
            <person name="Sagot M.F."/>
        </authorList>
    </citation>
    <scope>NUCLEOTIDE SEQUENCE</scope>
</reference>
<feature type="compositionally biased region" description="Polar residues" evidence="2">
    <location>
        <begin position="2015"/>
        <end position="2065"/>
    </location>
</feature>
<feature type="compositionally biased region" description="Polar residues" evidence="2">
    <location>
        <begin position="431"/>
        <end position="451"/>
    </location>
</feature>
<organism evidence="3 4">
    <name type="scientific">Anopheles darlingi</name>
    <name type="common">Mosquito</name>
    <dbReference type="NCBI Taxonomy" id="43151"/>
    <lineage>
        <taxon>Eukaryota</taxon>
        <taxon>Metazoa</taxon>
        <taxon>Ecdysozoa</taxon>
        <taxon>Arthropoda</taxon>
        <taxon>Hexapoda</taxon>
        <taxon>Insecta</taxon>
        <taxon>Pterygota</taxon>
        <taxon>Neoptera</taxon>
        <taxon>Endopterygota</taxon>
        <taxon>Diptera</taxon>
        <taxon>Nematocera</taxon>
        <taxon>Culicoidea</taxon>
        <taxon>Culicidae</taxon>
        <taxon>Anophelinae</taxon>
        <taxon>Anopheles</taxon>
    </lineage>
</organism>
<dbReference type="EnsemblMetazoa" id="ADAC008513-RA">
    <property type="protein sequence ID" value="ADAC008513-PA"/>
    <property type="gene ID" value="ADAC008513"/>
</dbReference>
<feature type="compositionally biased region" description="Basic and acidic residues" evidence="2">
    <location>
        <begin position="812"/>
        <end position="823"/>
    </location>
</feature>
<feature type="coiled-coil region" evidence="1">
    <location>
        <begin position="1425"/>
        <end position="1452"/>
    </location>
</feature>
<dbReference type="Proteomes" id="UP000000673">
    <property type="component" value="Unassembled WGS sequence"/>
</dbReference>
<feature type="compositionally biased region" description="Pro residues" evidence="2">
    <location>
        <begin position="302"/>
        <end position="313"/>
    </location>
</feature>
<accession>A0A087ZGH7</accession>
<feature type="region of interest" description="Disordered" evidence="2">
    <location>
        <begin position="40"/>
        <end position="63"/>
    </location>
</feature>
<feature type="compositionally biased region" description="Polar residues" evidence="2">
    <location>
        <begin position="1942"/>
        <end position="1952"/>
    </location>
</feature>
<feature type="compositionally biased region" description="Low complexity" evidence="2">
    <location>
        <begin position="1352"/>
        <end position="1365"/>
    </location>
</feature>
<feature type="region of interest" description="Disordered" evidence="2">
    <location>
        <begin position="1486"/>
        <end position="1506"/>
    </location>
</feature>
<feature type="compositionally biased region" description="Polar residues" evidence="2">
    <location>
        <begin position="937"/>
        <end position="953"/>
    </location>
</feature>
<feature type="compositionally biased region" description="Low complexity" evidence="2">
    <location>
        <begin position="467"/>
        <end position="480"/>
    </location>
</feature>
<feature type="compositionally biased region" description="Basic and acidic residues" evidence="2">
    <location>
        <begin position="1655"/>
        <end position="1671"/>
    </location>
</feature>
<feature type="compositionally biased region" description="Basic and acidic residues" evidence="2">
    <location>
        <begin position="1975"/>
        <end position="1988"/>
    </location>
</feature>
<keyword evidence="1" id="KW-0175">Coiled coil</keyword>
<feature type="region of interest" description="Disordered" evidence="2">
    <location>
        <begin position="502"/>
        <end position="530"/>
    </location>
</feature>